<dbReference type="GO" id="GO:0016020">
    <property type="term" value="C:membrane"/>
    <property type="evidence" value="ECO:0007669"/>
    <property type="project" value="UniProtKB-SubCell"/>
</dbReference>
<dbReference type="OrthoDB" id="7057889at2"/>
<reference evidence="8 9" key="1">
    <citation type="submission" date="2016-03" db="EMBL/GenBank/DDBJ databases">
        <title>Niastella vici sp. nov., isolated from farmland soil.</title>
        <authorList>
            <person name="Chen L."/>
            <person name="Wang D."/>
            <person name="Yang S."/>
            <person name="Wang G."/>
        </authorList>
    </citation>
    <scope>NUCLEOTIDE SEQUENCE [LARGE SCALE GENOMIC DNA]</scope>
    <source>
        <strain evidence="8 9">DJ57</strain>
    </source>
</reference>
<dbReference type="InterPro" id="IPR050739">
    <property type="entry name" value="MFP"/>
</dbReference>
<evidence type="ECO:0000256" key="5">
    <source>
        <dbReference type="SAM" id="Coils"/>
    </source>
</evidence>
<proteinExistence type="predicted"/>
<comment type="subcellular location">
    <subcellularLocation>
        <location evidence="1">Membrane</location>
        <topology evidence="1">Single-pass membrane protein</topology>
    </subcellularLocation>
</comment>
<keyword evidence="4 6" id="KW-0472">Membrane</keyword>
<keyword evidence="9" id="KW-1185">Reference proteome</keyword>
<evidence type="ECO:0000313" key="9">
    <source>
        <dbReference type="Proteomes" id="UP000192796"/>
    </source>
</evidence>
<dbReference type="AlphaFoldDB" id="A0A1V9FS71"/>
<dbReference type="PANTHER" id="PTHR30386">
    <property type="entry name" value="MEMBRANE FUSION SUBUNIT OF EMRAB-TOLC MULTIDRUG EFFLUX PUMP"/>
    <property type="match status" value="1"/>
</dbReference>
<evidence type="ECO:0000256" key="3">
    <source>
        <dbReference type="ARBA" id="ARBA00022989"/>
    </source>
</evidence>
<feature type="coiled-coil region" evidence="5">
    <location>
        <begin position="186"/>
        <end position="213"/>
    </location>
</feature>
<feature type="domain" description="AprE-like beta-barrel" evidence="7">
    <location>
        <begin position="346"/>
        <end position="426"/>
    </location>
</feature>
<comment type="caution">
    <text evidence="8">The sequence shown here is derived from an EMBL/GenBank/DDBJ whole genome shotgun (WGS) entry which is preliminary data.</text>
</comment>
<protein>
    <recommendedName>
        <fullName evidence="7">AprE-like beta-barrel domain-containing protein</fullName>
    </recommendedName>
</protein>
<keyword evidence="2 6" id="KW-0812">Transmembrane</keyword>
<feature type="transmembrane region" description="Helical" evidence="6">
    <location>
        <begin position="43"/>
        <end position="65"/>
    </location>
</feature>
<gene>
    <name evidence="8" type="ORF">A3860_05490</name>
</gene>
<dbReference type="RefSeq" id="WP_081151545.1">
    <property type="nucleotide sequence ID" value="NZ_LVYD01000058.1"/>
</dbReference>
<dbReference type="PANTHER" id="PTHR30386:SF26">
    <property type="entry name" value="TRANSPORT PROTEIN COMB"/>
    <property type="match status" value="1"/>
</dbReference>
<evidence type="ECO:0000256" key="6">
    <source>
        <dbReference type="SAM" id="Phobius"/>
    </source>
</evidence>
<dbReference type="InterPro" id="IPR058982">
    <property type="entry name" value="Beta-barrel_AprE"/>
</dbReference>
<evidence type="ECO:0000256" key="2">
    <source>
        <dbReference type="ARBA" id="ARBA00022692"/>
    </source>
</evidence>
<dbReference type="Pfam" id="PF26002">
    <property type="entry name" value="Beta-barrel_AprE"/>
    <property type="match status" value="1"/>
</dbReference>
<dbReference type="EMBL" id="LVYD01000058">
    <property type="protein sequence ID" value="OQP61170.1"/>
    <property type="molecule type" value="Genomic_DNA"/>
</dbReference>
<organism evidence="8 9">
    <name type="scientific">Niastella vici</name>
    <dbReference type="NCBI Taxonomy" id="1703345"/>
    <lineage>
        <taxon>Bacteria</taxon>
        <taxon>Pseudomonadati</taxon>
        <taxon>Bacteroidota</taxon>
        <taxon>Chitinophagia</taxon>
        <taxon>Chitinophagales</taxon>
        <taxon>Chitinophagaceae</taxon>
        <taxon>Niastella</taxon>
    </lineage>
</organism>
<evidence type="ECO:0000259" key="7">
    <source>
        <dbReference type="Pfam" id="PF26002"/>
    </source>
</evidence>
<evidence type="ECO:0000313" key="8">
    <source>
        <dbReference type="EMBL" id="OQP61170.1"/>
    </source>
</evidence>
<sequence>MNDNIIINEQPMTKSANVSITKNTFAEHGNEVEDIISSKPPFLVRWGTILFLILLFILAGVCWFIKYPDIIETPAKLTSINAPKQVISLTTGKLIRLKVKENEKVKQGAILGFMESTANYNEVFKLDANIANTQELLTNNSTEKLSSVFNNNYSQLGELQQTYQTLTYAYLSFRNYLSDGFYLRKKSMLFKDISNLKKLAAKLEEQKVLQQQDLGITQKTYEANESLNKEKVISEFDFRAEQSKLINKKLTLPQIDATIINNQSQQNDKYKEIDELENTIAQQKDIFQQALNTFKSQLDDWKKKYLLIAPIDGKISFASFIQENQQLQIGQTVCYINPENSEYFAQLFIPQTNFGKVATDQKVLLKFNSYPYQEYGYVSGKVDFISHIPTDSGYLARINFSNGLTTTYNKQVQYRDGLTAQAEIITKDLRLLERFYYGLVKQIKR</sequence>
<evidence type="ECO:0000256" key="1">
    <source>
        <dbReference type="ARBA" id="ARBA00004167"/>
    </source>
</evidence>
<accession>A0A1V9FS71</accession>
<dbReference type="Gene3D" id="2.40.30.170">
    <property type="match status" value="1"/>
</dbReference>
<dbReference type="STRING" id="1703345.A3860_05490"/>
<keyword evidence="5" id="KW-0175">Coiled coil</keyword>
<evidence type="ECO:0000256" key="4">
    <source>
        <dbReference type="ARBA" id="ARBA00023136"/>
    </source>
</evidence>
<name>A0A1V9FS71_9BACT</name>
<keyword evidence="3 6" id="KW-1133">Transmembrane helix</keyword>
<dbReference type="PRINTS" id="PR01490">
    <property type="entry name" value="RTXTOXIND"/>
</dbReference>
<dbReference type="Proteomes" id="UP000192796">
    <property type="component" value="Unassembled WGS sequence"/>
</dbReference>